<protein>
    <submittedName>
        <fullName evidence="1">Uncharacterized protein</fullName>
    </submittedName>
</protein>
<evidence type="ECO:0000313" key="2">
    <source>
        <dbReference type="Proteomes" id="UP000828048"/>
    </source>
</evidence>
<sequence length="326" mass="36697">MPTYLSHWSTNVQSVPTNYVFPKDKRPEGDITAPLCKDIPVIDLSQLDGLDHAEIIKQIMKANKDFGMFQVINHGVSEELVDETMNLFKEFFNMPAEDKAMYYPEDGTKGFRLYTGSLSSIEDGVKTWKDSVKHTCQSSEDNIESSPKKPARYQDVVGAYSAEVRKLSLKILDMICEGLGVELGYFEDELSQLQQLVVHQYPACPDPSLVSGHTDPHLLTLLQQDIDGLQIFKDGQWLGVEPIPHAFVIMICDQLEIISNGKLKSVQHRVVTNTSAARTSLVTFISPSLESVIEPEKALVRASEPTQFKPCRFKEYLDIQMANHPY</sequence>
<accession>A0ACB7ZBY2</accession>
<name>A0ACB7ZBY2_9ERIC</name>
<comment type="caution">
    <text evidence="1">The sequence shown here is derived from an EMBL/GenBank/DDBJ whole genome shotgun (WGS) entry which is preliminary data.</text>
</comment>
<evidence type="ECO:0000313" key="1">
    <source>
        <dbReference type="EMBL" id="KAH7863260.1"/>
    </source>
</evidence>
<reference evidence="1 2" key="1">
    <citation type="journal article" date="2021" name="Hortic Res">
        <title>High-quality reference genome and annotation aids understanding of berry development for evergreen blueberry (Vaccinium darrowii).</title>
        <authorList>
            <person name="Yu J."/>
            <person name="Hulse-Kemp A.M."/>
            <person name="Babiker E."/>
            <person name="Staton M."/>
        </authorList>
    </citation>
    <scope>NUCLEOTIDE SEQUENCE [LARGE SCALE GENOMIC DNA]</scope>
    <source>
        <strain evidence="2">cv. NJ 8807/NJ 8810</strain>
        <tissue evidence="1">Young leaf</tissue>
    </source>
</reference>
<proteinExistence type="predicted"/>
<dbReference type="Proteomes" id="UP000828048">
    <property type="component" value="Chromosome 12"/>
</dbReference>
<organism evidence="1 2">
    <name type="scientific">Vaccinium darrowii</name>
    <dbReference type="NCBI Taxonomy" id="229202"/>
    <lineage>
        <taxon>Eukaryota</taxon>
        <taxon>Viridiplantae</taxon>
        <taxon>Streptophyta</taxon>
        <taxon>Embryophyta</taxon>
        <taxon>Tracheophyta</taxon>
        <taxon>Spermatophyta</taxon>
        <taxon>Magnoliopsida</taxon>
        <taxon>eudicotyledons</taxon>
        <taxon>Gunneridae</taxon>
        <taxon>Pentapetalae</taxon>
        <taxon>asterids</taxon>
        <taxon>Ericales</taxon>
        <taxon>Ericaceae</taxon>
        <taxon>Vaccinioideae</taxon>
        <taxon>Vaccinieae</taxon>
        <taxon>Vaccinium</taxon>
    </lineage>
</organism>
<keyword evidence="2" id="KW-1185">Reference proteome</keyword>
<gene>
    <name evidence="1" type="ORF">Vadar_015397</name>
</gene>
<dbReference type="EMBL" id="CM037162">
    <property type="protein sequence ID" value="KAH7863260.1"/>
    <property type="molecule type" value="Genomic_DNA"/>
</dbReference>